<dbReference type="Pfam" id="PF07853">
    <property type="entry name" value="DUF1648"/>
    <property type="match status" value="1"/>
</dbReference>
<keyword evidence="1" id="KW-0472">Membrane</keyword>
<dbReference type="InterPro" id="IPR012867">
    <property type="entry name" value="DUF1648"/>
</dbReference>
<feature type="transmembrane region" description="Helical" evidence="1">
    <location>
        <begin position="62"/>
        <end position="81"/>
    </location>
</feature>
<feature type="transmembrane region" description="Helical" evidence="1">
    <location>
        <begin position="21"/>
        <end position="39"/>
    </location>
</feature>
<dbReference type="EMBL" id="CP157199">
    <property type="protein sequence ID" value="XBG61866.1"/>
    <property type="molecule type" value="Genomic_DNA"/>
</dbReference>
<feature type="transmembrane region" description="Helical" evidence="1">
    <location>
        <begin position="141"/>
        <end position="161"/>
    </location>
</feature>
<accession>A0AAU7BUH7</accession>
<dbReference type="RefSeq" id="WP_347924697.1">
    <property type="nucleotide sequence ID" value="NZ_CP157199.1"/>
</dbReference>
<dbReference type="PANTHER" id="PTHR37810:SF5">
    <property type="entry name" value="IMMUNITY PROTEIN SDPI"/>
    <property type="match status" value="1"/>
</dbReference>
<keyword evidence="1" id="KW-1133">Transmembrane helix</keyword>
<sequence>MNNKRPRIKVSFETVDIVIELISITLLILMWCYCIINYFDLPDTIATHFNGTGEPDGYGNKLTIWIIPVIATVIYVGLFILNKYPHMHNYMVNITEENALKNYRFSTRVLRVVNFLCVLLMTYVTYMIVESAFGKQFNLGTWFVPVVIGISVILPIVLIVYMKKMNK</sequence>
<feature type="transmembrane region" description="Helical" evidence="1">
    <location>
        <begin position="109"/>
        <end position="129"/>
    </location>
</feature>
<evidence type="ECO:0000259" key="2">
    <source>
        <dbReference type="Pfam" id="PF07853"/>
    </source>
</evidence>
<gene>
    <name evidence="3" type="ORF">ABGB03_02955</name>
</gene>
<keyword evidence="1" id="KW-0812">Transmembrane</keyword>
<evidence type="ECO:0000313" key="3">
    <source>
        <dbReference type="EMBL" id="XBG61866.1"/>
    </source>
</evidence>
<proteinExistence type="predicted"/>
<protein>
    <submittedName>
        <fullName evidence="3">DUF1648 domain-containing protein</fullName>
    </submittedName>
</protein>
<reference evidence="3" key="1">
    <citation type="submission" date="2024-05" db="EMBL/GenBank/DDBJ databases">
        <title>Pontimicrobium maritimus sp. nov., isolated form sea water.</title>
        <authorList>
            <person name="Muhammad N."/>
            <person name="Vuong T.Q."/>
            <person name="Han H.L."/>
            <person name="Kim S.-G."/>
        </authorList>
    </citation>
    <scope>NUCLEOTIDE SEQUENCE</scope>
    <source>
        <strain evidence="3">SW4</strain>
    </source>
</reference>
<organism evidence="3">
    <name type="scientific">Pontimicrobium sp. SW4</name>
    <dbReference type="NCBI Taxonomy" id="3153519"/>
    <lineage>
        <taxon>Bacteria</taxon>
        <taxon>Pseudomonadati</taxon>
        <taxon>Bacteroidota</taxon>
        <taxon>Flavobacteriia</taxon>
        <taxon>Flavobacteriales</taxon>
        <taxon>Flavobacteriaceae</taxon>
        <taxon>Pontimicrobium</taxon>
    </lineage>
</organism>
<dbReference type="PANTHER" id="PTHR37810">
    <property type="entry name" value="IMMUNITY PROTEIN SDPI"/>
    <property type="match status" value="1"/>
</dbReference>
<name>A0AAU7BUH7_9FLAO</name>
<dbReference type="AlphaFoldDB" id="A0AAU7BUH7"/>
<evidence type="ECO:0000256" key="1">
    <source>
        <dbReference type="SAM" id="Phobius"/>
    </source>
</evidence>
<feature type="domain" description="DUF1648" evidence="2">
    <location>
        <begin position="26"/>
        <end position="71"/>
    </location>
</feature>
<dbReference type="GO" id="GO:0009636">
    <property type="term" value="P:response to toxic substance"/>
    <property type="evidence" value="ECO:0007669"/>
    <property type="project" value="TreeGrafter"/>
</dbReference>